<dbReference type="PANTHER" id="PTHR11880:SF2">
    <property type="entry name" value="SMALL RIBOSOMAL SUBUNIT PROTEIN US19"/>
    <property type="match status" value="1"/>
</dbReference>
<protein>
    <submittedName>
        <fullName evidence="6">10798_t:CDS:1</fullName>
    </submittedName>
</protein>
<dbReference type="GO" id="GO:0006412">
    <property type="term" value="P:translation"/>
    <property type="evidence" value="ECO:0007669"/>
    <property type="project" value="InterPro"/>
</dbReference>
<dbReference type="InterPro" id="IPR002222">
    <property type="entry name" value="Ribosomal_uS19"/>
</dbReference>
<accession>A0A9N9HEE8</accession>
<feature type="region of interest" description="Disordered" evidence="5">
    <location>
        <begin position="1"/>
        <end position="57"/>
    </location>
</feature>
<dbReference type="EMBL" id="CAJVPS010014366">
    <property type="protein sequence ID" value="CAG8681968.1"/>
    <property type="molecule type" value="Genomic_DNA"/>
</dbReference>
<feature type="compositionally biased region" description="Basic and acidic residues" evidence="5">
    <location>
        <begin position="1"/>
        <end position="11"/>
    </location>
</feature>
<dbReference type="PANTHER" id="PTHR11880">
    <property type="entry name" value="RIBOSOMAL PROTEIN S19P FAMILY MEMBER"/>
    <property type="match status" value="1"/>
</dbReference>
<dbReference type="GO" id="GO:0022627">
    <property type="term" value="C:cytosolic small ribosomal subunit"/>
    <property type="evidence" value="ECO:0007669"/>
    <property type="project" value="TreeGrafter"/>
</dbReference>
<dbReference type="AlphaFoldDB" id="A0A9N9HEE8"/>
<feature type="compositionally biased region" description="Basic residues" evidence="5">
    <location>
        <begin position="230"/>
        <end position="239"/>
    </location>
</feature>
<dbReference type="GO" id="GO:0004252">
    <property type="term" value="F:serine-type endopeptidase activity"/>
    <property type="evidence" value="ECO:0007669"/>
    <property type="project" value="InterPro"/>
</dbReference>
<evidence type="ECO:0000256" key="4">
    <source>
        <dbReference type="RuleBase" id="RU003485"/>
    </source>
</evidence>
<feature type="region of interest" description="Disordered" evidence="5">
    <location>
        <begin position="220"/>
        <end position="239"/>
    </location>
</feature>
<keyword evidence="3 4" id="KW-0687">Ribonucleoprotein</keyword>
<dbReference type="Gene3D" id="4.10.950.10">
    <property type="entry name" value="Ribosomal protein L2, domain 3"/>
    <property type="match status" value="1"/>
</dbReference>
<comment type="caution">
    <text evidence="6">The sequence shown here is derived from an EMBL/GenBank/DDBJ whole genome shotgun (WGS) entry which is preliminary data.</text>
</comment>
<evidence type="ECO:0000313" key="7">
    <source>
        <dbReference type="Proteomes" id="UP000789508"/>
    </source>
</evidence>
<dbReference type="GO" id="GO:0000028">
    <property type="term" value="P:ribosomal small subunit assembly"/>
    <property type="evidence" value="ECO:0007669"/>
    <property type="project" value="TreeGrafter"/>
</dbReference>
<proteinExistence type="inferred from homology"/>
<dbReference type="InterPro" id="IPR023575">
    <property type="entry name" value="Ribosomal_uS19_SF"/>
</dbReference>
<dbReference type="PRINTS" id="PR00975">
    <property type="entry name" value="RIBOSOMALS19"/>
</dbReference>
<organism evidence="6 7">
    <name type="scientific">Ambispora leptoticha</name>
    <dbReference type="NCBI Taxonomy" id="144679"/>
    <lineage>
        <taxon>Eukaryota</taxon>
        <taxon>Fungi</taxon>
        <taxon>Fungi incertae sedis</taxon>
        <taxon>Mucoromycota</taxon>
        <taxon>Glomeromycotina</taxon>
        <taxon>Glomeromycetes</taxon>
        <taxon>Archaeosporales</taxon>
        <taxon>Ambisporaceae</taxon>
        <taxon>Ambispora</taxon>
    </lineage>
</organism>
<dbReference type="OrthoDB" id="2043at2759"/>
<evidence type="ECO:0000313" key="6">
    <source>
        <dbReference type="EMBL" id="CAG8681968.1"/>
    </source>
</evidence>
<comment type="similarity">
    <text evidence="1 4">Belongs to the universal ribosomal protein uS19 family.</text>
</comment>
<feature type="compositionally biased region" description="Basic and acidic residues" evidence="5">
    <location>
        <begin position="24"/>
        <end position="33"/>
    </location>
</feature>
<dbReference type="GO" id="GO:0004176">
    <property type="term" value="F:ATP-dependent peptidase activity"/>
    <property type="evidence" value="ECO:0007669"/>
    <property type="project" value="InterPro"/>
</dbReference>
<dbReference type="Pfam" id="PF00203">
    <property type="entry name" value="Ribosomal_S19"/>
    <property type="match status" value="1"/>
</dbReference>
<evidence type="ECO:0000256" key="1">
    <source>
        <dbReference type="ARBA" id="ARBA00007345"/>
    </source>
</evidence>
<evidence type="ECO:0000256" key="5">
    <source>
        <dbReference type="SAM" id="MobiDB-lite"/>
    </source>
</evidence>
<evidence type="ECO:0000256" key="2">
    <source>
        <dbReference type="ARBA" id="ARBA00022980"/>
    </source>
</evidence>
<dbReference type="Gene3D" id="3.30.860.10">
    <property type="entry name" value="30s Ribosomal Protein S19, Chain A"/>
    <property type="match status" value="1"/>
</dbReference>
<dbReference type="InterPro" id="IPR014726">
    <property type="entry name" value="Ribosomal_uL2_dom3"/>
</dbReference>
<sequence length="239" mass="26443">MNPCDHPHGGGEQKAGIGHPSPLRRHDNGRKQDNPTNDENSNESENQDIDPNQDFIKKGYSDKDIQELTAEKRRGVVNTLAVAGKEGSCESHEDEQFCSKECVDKRYPKTYEEGKIVAIGGIGRKVSAAVEKDCDTIVIPKSNSSDYQNEVPLSVRAKVKKLHELLEKVKKANEEGKIKAFKTWARGSVISPEMIGHTLLIHNGKMFFKRQVTSDMVGHKAGEFSPTRKSGQHGKAGTH</sequence>
<dbReference type="HAMAP" id="MF_00531">
    <property type="entry name" value="Ribosomal_uS19"/>
    <property type="match status" value="1"/>
</dbReference>
<dbReference type="Proteomes" id="UP000789508">
    <property type="component" value="Unassembled WGS sequence"/>
</dbReference>
<name>A0A9N9HEE8_9GLOM</name>
<dbReference type="GO" id="GO:0003735">
    <property type="term" value="F:structural constituent of ribosome"/>
    <property type="evidence" value="ECO:0007669"/>
    <property type="project" value="InterPro"/>
</dbReference>
<keyword evidence="7" id="KW-1185">Reference proteome</keyword>
<evidence type="ECO:0000256" key="3">
    <source>
        <dbReference type="ARBA" id="ARBA00023274"/>
    </source>
</evidence>
<dbReference type="SUPFAM" id="SSF54570">
    <property type="entry name" value="Ribosomal protein S19"/>
    <property type="match status" value="1"/>
</dbReference>
<reference evidence="6" key="1">
    <citation type="submission" date="2021-06" db="EMBL/GenBank/DDBJ databases">
        <authorList>
            <person name="Kallberg Y."/>
            <person name="Tangrot J."/>
            <person name="Rosling A."/>
        </authorList>
    </citation>
    <scope>NUCLEOTIDE SEQUENCE</scope>
    <source>
        <strain evidence="6">FL130A</strain>
    </source>
</reference>
<dbReference type="GO" id="GO:0006508">
    <property type="term" value="P:proteolysis"/>
    <property type="evidence" value="ECO:0007669"/>
    <property type="project" value="InterPro"/>
</dbReference>
<gene>
    <name evidence="6" type="ORF">ALEPTO_LOCUS10886</name>
</gene>
<keyword evidence="2 4" id="KW-0689">Ribosomal protein</keyword>